<dbReference type="STRING" id="1918946.VPAL9027_00461"/>
<keyword evidence="8" id="KW-1185">Reference proteome</keyword>
<feature type="transmembrane region" description="Helical" evidence="6">
    <location>
        <begin position="176"/>
        <end position="194"/>
    </location>
</feature>
<keyword evidence="2" id="KW-1003">Cell membrane</keyword>
<dbReference type="AlphaFoldDB" id="A0A1R4B0U0"/>
<sequence>MLDIILYALGVMYTPGPVNTISLNSGIQKQNSILGFSIGVSIAMFALFSAVSLIGETLMNDVFLQWTAILGAIYILWLAYKIFVSQVGKVELRPSQRVNLRDGLMLQLLNPKGITVALPIATVQFPSAGITDGYIFVWCAILALLAFGAPTLYYIAGRLIGEKINETRYLVVMNKLMAVLLLFVGLKIGLPPVIDLVY</sequence>
<keyword evidence="4 6" id="KW-1133">Transmembrane helix</keyword>
<dbReference type="OrthoDB" id="6292618at2"/>
<evidence type="ECO:0000256" key="6">
    <source>
        <dbReference type="SAM" id="Phobius"/>
    </source>
</evidence>
<dbReference type="PANTHER" id="PTHR30086:SF20">
    <property type="entry name" value="ARGININE EXPORTER PROTEIN ARGO-RELATED"/>
    <property type="match status" value="1"/>
</dbReference>
<evidence type="ECO:0000256" key="1">
    <source>
        <dbReference type="ARBA" id="ARBA00004651"/>
    </source>
</evidence>
<keyword evidence="5 6" id="KW-0472">Membrane</keyword>
<evidence type="ECO:0000313" key="8">
    <source>
        <dbReference type="Proteomes" id="UP000189475"/>
    </source>
</evidence>
<dbReference type="GO" id="GO:0015171">
    <property type="term" value="F:amino acid transmembrane transporter activity"/>
    <property type="evidence" value="ECO:0007669"/>
    <property type="project" value="TreeGrafter"/>
</dbReference>
<evidence type="ECO:0000256" key="5">
    <source>
        <dbReference type="ARBA" id="ARBA00023136"/>
    </source>
</evidence>
<comment type="subcellular location">
    <subcellularLocation>
        <location evidence="1">Cell membrane</location>
        <topology evidence="1">Multi-pass membrane protein</topology>
    </subcellularLocation>
</comment>
<dbReference type="GO" id="GO:0005886">
    <property type="term" value="C:plasma membrane"/>
    <property type="evidence" value="ECO:0007669"/>
    <property type="project" value="UniProtKB-SubCell"/>
</dbReference>
<dbReference type="PANTHER" id="PTHR30086">
    <property type="entry name" value="ARGININE EXPORTER PROTEIN ARGO"/>
    <property type="match status" value="1"/>
</dbReference>
<reference evidence="7 8" key="1">
    <citation type="submission" date="2017-02" db="EMBL/GenBank/DDBJ databases">
        <authorList>
            <person name="Peterson S.W."/>
        </authorList>
    </citation>
    <scope>NUCLEOTIDE SEQUENCE [LARGE SCALE GENOMIC DNA]</scope>
    <source>
        <strain evidence="7 8">CECT 9027</strain>
    </source>
</reference>
<dbReference type="Pfam" id="PF01810">
    <property type="entry name" value="LysE"/>
    <property type="match status" value="1"/>
</dbReference>
<keyword evidence="3 6" id="KW-0812">Transmembrane</keyword>
<dbReference type="EMBL" id="FUFT01000002">
    <property type="protein sequence ID" value="SJL82532.1"/>
    <property type="molecule type" value="Genomic_DNA"/>
</dbReference>
<proteinExistence type="predicted"/>
<evidence type="ECO:0000256" key="3">
    <source>
        <dbReference type="ARBA" id="ARBA00022692"/>
    </source>
</evidence>
<dbReference type="Proteomes" id="UP000189475">
    <property type="component" value="Unassembled WGS sequence"/>
</dbReference>
<protein>
    <submittedName>
        <fullName evidence="7">Cysteine/O-acetylserine exporter</fullName>
    </submittedName>
</protein>
<evidence type="ECO:0000256" key="4">
    <source>
        <dbReference type="ARBA" id="ARBA00022989"/>
    </source>
</evidence>
<gene>
    <name evidence="7" type="ORF">VPAL9027_00461</name>
</gene>
<organism evidence="7 8">
    <name type="scientific">Vibrio palustris</name>
    <dbReference type="NCBI Taxonomy" id="1918946"/>
    <lineage>
        <taxon>Bacteria</taxon>
        <taxon>Pseudomonadati</taxon>
        <taxon>Pseudomonadota</taxon>
        <taxon>Gammaproteobacteria</taxon>
        <taxon>Vibrionales</taxon>
        <taxon>Vibrionaceae</taxon>
        <taxon>Vibrio</taxon>
    </lineage>
</organism>
<evidence type="ECO:0000313" key="7">
    <source>
        <dbReference type="EMBL" id="SJL82532.1"/>
    </source>
</evidence>
<dbReference type="RefSeq" id="WP_077311936.1">
    <property type="nucleotide sequence ID" value="NZ_AP024887.1"/>
</dbReference>
<feature type="transmembrane region" description="Helical" evidence="6">
    <location>
        <begin position="63"/>
        <end position="83"/>
    </location>
</feature>
<feature type="transmembrane region" description="Helical" evidence="6">
    <location>
        <begin position="104"/>
        <end position="123"/>
    </location>
</feature>
<accession>A0A1R4B0U0</accession>
<feature type="transmembrane region" description="Helical" evidence="6">
    <location>
        <begin position="135"/>
        <end position="155"/>
    </location>
</feature>
<evidence type="ECO:0000256" key="2">
    <source>
        <dbReference type="ARBA" id="ARBA00022475"/>
    </source>
</evidence>
<dbReference type="InterPro" id="IPR001123">
    <property type="entry name" value="LeuE-type"/>
</dbReference>
<name>A0A1R4B0U0_9VIBR</name>
<feature type="transmembrane region" description="Helical" evidence="6">
    <location>
        <begin position="33"/>
        <end position="51"/>
    </location>
</feature>